<organism evidence="1 2">
    <name type="scientific">Xylanimonas cellulosilytica (strain DSM 15894 / JCM 12276 / CECT 5975 / KCTC 9989 / LMG 20990 / NBRC 107835 / XIL07)</name>
    <dbReference type="NCBI Taxonomy" id="446471"/>
    <lineage>
        <taxon>Bacteria</taxon>
        <taxon>Bacillati</taxon>
        <taxon>Actinomycetota</taxon>
        <taxon>Actinomycetes</taxon>
        <taxon>Micrococcales</taxon>
        <taxon>Promicromonosporaceae</taxon>
        <taxon>Xylanimonas</taxon>
    </lineage>
</organism>
<dbReference type="STRING" id="446471.Xcel_2639"/>
<accession>D1BX85</accession>
<evidence type="ECO:0000313" key="1">
    <source>
        <dbReference type="EMBL" id="ACZ31653.1"/>
    </source>
</evidence>
<dbReference type="eggNOG" id="COG4430">
    <property type="taxonomic scope" value="Bacteria"/>
</dbReference>
<dbReference type="AlphaFoldDB" id="D1BX85"/>
<dbReference type="RefSeq" id="WP_012879395.1">
    <property type="nucleotide sequence ID" value="NC_013530.1"/>
</dbReference>
<name>D1BX85_XYLCX</name>
<dbReference type="Pfam" id="PF13376">
    <property type="entry name" value="OmdA"/>
    <property type="match status" value="1"/>
</dbReference>
<reference evidence="1 2" key="2">
    <citation type="journal article" date="2010" name="Stand. Genomic Sci.">
        <title>Complete genome sequence of Xylanimonas cellulosilytica type strain (XIL07).</title>
        <authorList>
            <person name="Foster B."/>
            <person name="Pukall R."/>
            <person name="Abt B."/>
            <person name="Nolan M."/>
            <person name="Glavina Del Rio T."/>
            <person name="Chen F."/>
            <person name="Lucas S."/>
            <person name="Tice H."/>
            <person name="Pitluck S."/>
            <person name="Cheng J.-F."/>
            <person name="Chertkov O."/>
            <person name="Brettin T."/>
            <person name="Han C."/>
            <person name="Detter J.C."/>
            <person name="Bruce D."/>
            <person name="Goodwin L."/>
            <person name="Ivanova N."/>
            <person name="Mavromatis K."/>
            <person name="Pati A."/>
            <person name="Mikhailova N."/>
            <person name="Chen A."/>
            <person name="Palaniappan K."/>
            <person name="Land M."/>
            <person name="Hauser L."/>
            <person name="Chang Y.-J."/>
            <person name="Jeffries C.D."/>
            <person name="Chain P."/>
            <person name="Rohde M."/>
            <person name="Goeker M."/>
            <person name="Bristow J."/>
            <person name="Eisen J.A."/>
            <person name="Markowitz V."/>
            <person name="Hugenholtz P."/>
            <person name="Kyrpides N.C."/>
            <person name="Klenk H.-P."/>
            <person name="Lapidus A."/>
        </authorList>
    </citation>
    <scope>NUCLEOTIDE SEQUENCE [LARGE SCALE GENOMIC DNA]</scope>
    <source>
        <strain evidence="2">DSM 15894 / CECT 5975 / LMG 20990 / XIL07</strain>
    </source>
</reference>
<keyword evidence="2" id="KW-1185">Reference proteome</keyword>
<gene>
    <name evidence="1" type="ordered locus">Xcel_2639</name>
</gene>
<dbReference type="Proteomes" id="UP000002255">
    <property type="component" value="Chromosome"/>
</dbReference>
<protein>
    <recommendedName>
        <fullName evidence="3">Bacteriocin-protection protein, YdeI/OmpD-associated family</fullName>
    </recommendedName>
</protein>
<dbReference type="KEGG" id="xce:Xcel_2639"/>
<dbReference type="EMBL" id="CP001821">
    <property type="protein sequence ID" value="ACZ31653.1"/>
    <property type="molecule type" value="Genomic_DNA"/>
</dbReference>
<dbReference type="HOGENOM" id="CLU_076645_1_1_11"/>
<evidence type="ECO:0008006" key="3">
    <source>
        <dbReference type="Google" id="ProtNLM"/>
    </source>
</evidence>
<evidence type="ECO:0000313" key="2">
    <source>
        <dbReference type="Proteomes" id="UP000002255"/>
    </source>
</evidence>
<dbReference type="OrthoDB" id="9796999at2"/>
<proteinExistence type="predicted"/>
<sequence>MATMPPLDTLLLPDVAAWRAWLDEHEHDDDGVWLVLARKNRPSPTTLTYDAALEEALCSGWIDGQGRGRDADSTLQRFTPRRARSIWSARNVGIVTRLVEEGRMRERGQAEIDRAKADGRWDRAYEGSKNIEVPDDLAAALAASPHAAANFALLTAQNRFAILFRLTHAKRPETRARNVERFVGMLERAETVYPQRRALIPPIRVDE</sequence>
<reference evidence="2" key="1">
    <citation type="submission" date="2009-11" db="EMBL/GenBank/DDBJ databases">
        <title>The complete chromosome of Xylanimonas cellulosilytica DSM 15894.</title>
        <authorList>
            <consortium name="US DOE Joint Genome Institute (JGI-PGF)"/>
            <person name="Lucas S."/>
            <person name="Copeland A."/>
            <person name="Lapidus A."/>
            <person name="Glavina del Rio T."/>
            <person name="Dalin E."/>
            <person name="Tice H."/>
            <person name="Bruce D."/>
            <person name="Goodwin L."/>
            <person name="Pitluck S."/>
            <person name="Kyrpides N."/>
            <person name="Mavromatis K."/>
            <person name="Ivanova N."/>
            <person name="Mikhailova N."/>
            <person name="Foster B."/>
            <person name="Clum A."/>
            <person name="Brettin T."/>
            <person name="Detter J.C."/>
            <person name="Han C."/>
            <person name="Larimer F."/>
            <person name="Land M."/>
            <person name="Hauser L."/>
            <person name="Markowitz V."/>
            <person name="Cheng J.F."/>
            <person name="Hugenholtz P."/>
            <person name="Woyke T."/>
            <person name="Wu D."/>
            <person name="Gehrich-Schroeter G."/>
            <person name="Schneider S."/>
            <person name="Pukall S.R."/>
            <person name="Klenk H.P."/>
            <person name="Eisen J.A."/>
        </authorList>
    </citation>
    <scope>NUCLEOTIDE SEQUENCE [LARGE SCALE GENOMIC DNA]</scope>
    <source>
        <strain evidence="2">DSM 15894 / CECT 5975 / LMG 20990 / XIL07</strain>
    </source>
</reference>